<accession>A0A4Y7SVU5</accession>
<protein>
    <submittedName>
        <fullName evidence="1">Uncharacterized protein</fullName>
    </submittedName>
</protein>
<name>A0A4Y7SVU5_COPMI</name>
<evidence type="ECO:0000313" key="1">
    <source>
        <dbReference type="EMBL" id="TEB25831.1"/>
    </source>
</evidence>
<evidence type="ECO:0000313" key="2">
    <source>
        <dbReference type="Proteomes" id="UP000298030"/>
    </source>
</evidence>
<keyword evidence="2" id="KW-1185">Reference proteome</keyword>
<dbReference type="EMBL" id="QPFP01000053">
    <property type="protein sequence ID" value="TEB25831.1"/>
    <property type="molecule type" value="Genomic_DNA"/>
</dbReference>
<proteinExistence type="predicted"/>
<dbReference type="OrthoDB" id="3237371at2759"/>
<gene>
    <name evidence="1" type="ORF">FA13DRAFT_1132487</name>
</gene>
<organism evidence="1 2">
    <name type="scientific">Coprinellus micaceus</name>
    <name type="common">Glistening ink-cap mushroom</name>
    <name type="synonym">Coprinus micaceus</name>
    <dbReference type="NCBI Taxonomy" id="71717"/>
    <lineage>
        <taxon>Eukaryota</taxon>
        <taxon>Fungi</taxon>
        <taxon>Dikarya</taxon>
        <taxon>Basidiomycota</taxon>
        <taxon>Agaricomycotina</taxon>
        <taxon>Agaricomycetes</taxon>
        <taxon>Agaricomycetidae</taxon>
        <taxon>Agaricales</taxon>
        <taxon>Agaricineae</taxon>
        <taxon>Psathyrellaceae</taxon>
        <taxon>Coprinellus</taxon>
    </lineage>
</organism>
<dbReference type="AlphaFoldDB" id="A0A4Y7SVU5"/>
<sequence>MFELWSYQRNGGSKSKRGQSRFLRASLSSVAWTRTATVTSVQSSSLSYSGSYQAGFKTGDKYKLKDGIFMSPLILKTLAVHYEILASLPEDQLCKRPYGALCTVVQAVHRALEYSLSGAFAQPPGKTGHFSEENWGDYVHQRVDKDGKTIRKSVRRATVFLPTMKSLTDGQWERIVSGAQAFRTTKKEASRVPRIISAGVEEPDDVVLSWD</sequence>
<dbReference type="Proteomes" id="UP000298030">
    <property type="component" value="Unassembled WGS sequence"/>
</dbReference>
<reference evidence="1 2" key="1">
    <citation type="journal article" date="2019" name="Nat. Ecol. Evol.">
        <title>Megaphylogeny resolves global patterns of mushroom evolution.</title>
        <authorList>
            <person name="Varga T."/>
            <person name="Krizsan K."/>
            <person name="Foldi C."/>
            <person name="Dima B."/>
            <person name="Sanchez-Garcia M."/>
            <person name="Sanchez-Ramirez S."/>
            <person name="Szollosi G.J."/>
            <person name="Szarkandi J.G."/>
            <person name="Papp V."/>
            <person name="Albert L."/>
            <person name="Andreopoulos W."/>
            <person name="Angelini C."/>
            <person name="Antonin V."/>
            <person name="Barry K.W."/>
            <person name="Bougher N.L."/>
            <person name="Buchanan P."/>
            <person name="Buyck B."/>
            <person name="Bense V."/>
            <person name="Catcheside P."/>
            <person name="Chovatia M."/>
            <person name="Cooper J."/>
            <person name="Damon W."/>
            <person name="Desjardin D."/>
            <person name="Finy P."/>
            <person name="Geml J."/>
            <person name="Haridas S."/>
            <person name="Hughes K."/>
            <person name="Justo A."/>
            <person name="Karasinski D."/>
            <person name="Kautmanova I."/>
            <person name="Kiss B."/>
            <person name="Kocsube S."/>
            <person name="Kotiranta H."/>
            <person name="LaButti K.M."/>
            <person name="Lechner B.E."/>
            <person name="Liimatainen K."/>
            <person name="Lipzen A."/>
            <person name="Lukacs Z."/>
            <person name="Mihaltcheva S."/>
            <person name="Morgado L.N."/>
            <person name="Niskanen T."/>
            <person name="Noordeloos M.E."/>
            <person name="Ohm R.A."/>
            <person name="Ortiz-Santana B."/>
            <person name="Ovrebo C."/>
            <person name="Racz N."/>
            <person name="Riley R."/>
            <person name="Savchenko A."/>
            <person name="Shiryaev A."/>
            <person name="Soop K."/>
            <person name="Spirin V."/>
            <person name="Szebenyi C."/>
            <person name="Tomsovsky M."/>
            <person name="Tulloss R.E."/>
            <person name="Uehling J."/>
            <person name="Grigoriev I.V."/>
            <person name="Vagvolgyi C."/>
            <person name="Papp T."/>
            <person name="Martin F.M."/>
            <person name="Miettinen O."/>
            <person name="Hibbett D.S."/>
            <person name="Nagy L.G."/>
        </authorList>
    </citation>
    <scope>NUCLEOTIDE SEQUENCE [LARGE SCALE GENOMIC DNA]</scope>
    <source>
        <strain evidence="1 2">FP101781</strain>
    </source>
</reference>
<comment type="caution">
    <text evidence="1">The sequence shown here is derived from an EMBL/GenBank/DDBJ whole genome shotgun (WGS) entry which is preliminary data.</text>
</comment>